<feature type="transmembrane region" description="Helical" evidence="7">
    <location>
        <begin position="407"/>
        <end position="428"/>
    </location>
</feature>
<keyword evidence="9" id="KW-1185">Reference proteome</keyword>
<dbReference type="PIRSF" id="PIRSF016379">
    <property type="entry name" value="ENT"/>
    <property type="match status" value="1"/>
</dbReference>
<dbReference type="EMBL" id="WHVB01000003">
    <property type="protein sequence ID" value="KAF8485061.1"/>
    <property type="molecule type" value="Genomic_DNA"/>
</dbReference>
<feature type="transmembrane region" description="Helical" evidence="7">
    <location>
        <begin position="119"/>
        <end position="137"/>
    </location>
</feature>
<evidence type="ECO:0000256" key="6">
    <source>
        <dbReference type="ARBA" id="ARBA00023136"/>
    </source>
</evidence>
<feature type="transmembrane region" description="Helical" evidence="7">
    <location>
        <begin position="85"/>
        <end position="107"/>
    </location>
</feature>
<keyword evidence="6 7" id="KW-0472">Membrane</keyword>
<feature type="transmembrane region" description="Helical" evidence="7">
    <location>
        <begin position="449"/>
        <end position="472"/>
    </location>
</feature>
<evidence type="ECO:0000256" key="7">
    <source>
        <dbReference type="SAM" id="Phobius"/>
    </source>
</evidence>
<sequence length="485" mass="52480">MEAQYRALPQSPDLAHDISIPSAIEDVDESILDDDLAPSSAPVDSRILWIHFMLGSAVLLPWNVMITAEPYFLSRLRNSPIRSTFASYLATTFTLSNFIFLAHATVTSKKVPSAQRTRWSMLCLALLTCLLTLSTFIHLPEGVFATFTIMAGIALAATGSYLQTSVIAVASLFGPTAIQSLISGQAVVAVVLSAVQLIGAAGSLHSSQAGPTDGVAETRSARLFFGISMTFLLACGAANAWMTRLPSFRAVIPNDEPWVLPRRLSISADPRSPRSPMLGGPLASVPDPKAIWDRILSVARRNIIYELAVAYVFIITLSVFPAITISIAPTNPAIHPLFFSSLHFLVFNIGDWFGRYLCSFPRLLVWRARRLLVLSLARTLLIPLFLACNLHRDASSPSTPPIINSDVLYMLLLFAFGLSSGYVSSMCLMAAPSLEHNPRLKGRKEDVDLAAPIASFCVVGGLVLGSILSFTVRAIVCACNPFLAE</sequence>
<dbReference type="InterPro" id="IPR036259">
    <property type="entry name" value="MFS_trans_sf"/>
</dbReference>
<evidence type="ECO:0000313" key="9">
    <source>
        <dbReference type="Proteomes" id="UP000759537"/>
    </source>
</evidence>
<dbReference type="PANTHER" id="PTHR10332">
    <property type="entry name" value="EQUILIBRATIVE NUCLEOSIDE TRANSPORTER"/>
    <property type="match status" value="1"/>
</dbReference>
<feature type="transmembrane region" description="Helical" evidence="7">
    <location>
        <begin position="143"/>
        <end position="174"/>
    </location>
</feature>
<proteinExistence type="inferred from homology"/>
<reference evidence="8" key="2">
    <citation type="journal article" date="2020" name="Nat. Commun.">
        <title>Large-scale genome sequencing of mycorrhizal fungi provides insights into the early evolution of symbiotic traits.</title>
        <authorList>
            <person name="Miyauchi S."/>
            <person name="Kiss E."/>
            <person name="Kuo A."/>
            <person name="Drula E."/>
            <person name="Kohler A."/>
            <person name="Sanchez-Garcia M."/>
            <person name="Morin E."/>
            <person name="Andreopoulos B."/>
            <person name="Barry K.W."/>
            <person name="Bonito G."/>
            <person name="Buee M."/>
            <person name="Carver A."/>
            <person name="Chen C."/>
            <person name="Cichocki N."/>
            <person name="Clum A."/>
            <person name="Culley D."/>
            <person name="Crous P.W."/>
            <person name="Fauchery L."/>
            <person name="Girlanda M."/>
            <person name="Hayes R.D."/>
            <person name="Keri Z."/>
            <person name="LaButti K."/>
            <person name="Lipzen A."/>
            <person name="Lombard V."/>
            <person name="Magnuson J."/>
            <person name="Maillard F."/>
            <person name="Murat C."/>
            <person name="Nolan M."/>
            <person name="Ohm R.A."/>
            <person name="Pangilinan J."/>
            <person name="Pereira M.F."/>
            <person name="Perotto S."/>
            <person name="Peter M."/>
            <person name="Pfister S."/>
            <person name="Riley R."/>
            <person name="Sitrit Y."/>
            <person name="Stielow J.B."/>
            <person name="Szollosi G."/>
            <person name="Zifcakova L."/>
            <person name="Stursova M."/>
            <person name="Spatafora J.W."/>
            <person name="Tedersoo L."/>
            <person name="Vaario L.M."/>
            <person name="Yamada A."/>
            <person name="Yan M."/>
            <person name="Wang P."/>
            <person name="Xu J."/>
            <person name="Bruns T."/>
            <person name="Baldrian P."/>
            <person name="Vilgalys R."/>
            <person name="Dunand C."/>
            <person name="Henrissat B."/>
            <person name="Grigoriev I.V."/>
            <person name="Hibbett D."/>
            <person name="Nagy L.G."/>
            <person name="Martin F.M."/>
        </authorList>
    </citation>
    <scope>NUCLEOTIDE SEQUENCE</scope>
    <source>
        <strain evidence="8">Prilba</strain>
    </source>
</reference>
<comment type="similarity">
    <text evidence="2">Belongs to the SLC29A/ENT transporter (TC 2.A.57) family.</text>
</comment>
<dbReference type="SUPFAM" id="SSF103473">
    <property type="entry name" value="MFS general substrate transporter"/>
    <property type="match status" value="1"/>
</dbReference>
<feature type="transmembrane region" description="Helical" evidence="7">
    <location>
        <begin position="47"/>
        <end position="65"/>
    </location>
</feature>
<dbReference type="AlphaFoldDB" id="A0A9P5N378"/>
<dbReference type="Proteomes" id="UP000759537">
    <property type="component" value="Unassembled WGS sequence"/>
</dbReference>
<accession>A0A9P5N378</accession>
<evidence type="ECO:0000256" key="1">
    <source>
        <dbReference type="ARBA" id="ARBA00004141"/>
    </source>
</evidence>
<evidence type="ECO:0000313" key="8">
    <source>
        <dbReference type="EMBL" id="KAF8485061.1"/>
    </source>
</evidence>
<dbReference type="PANTHER" id="PTHR10332:SF88">
    <property type="entry name" value="EQUILIBRATIVE NUCLEOSIDE TRANSPORTER 1, ISOFORM A"/>
    <property type="match status" value="1"/>
</dbReference>
<dbReference type="GO" id="GO:0015205">
    <property type="term" value="F:nucleobase transmembrane transporter activity"/>
    <property type="evidence" value="ECO:0007669"/>
    <property type="project" value="TreeGrafter"/>
</dbReference>
<keyword evidence="4 7" id="KW-0812">Transmembrane</keyword>
<dbReference type="PRINTS" id="PR01130">
    <property type="entry name" value="DERENTRNSPRT"/>
</dbReference>
<keyword evidence="5 7" id="KW-1133">Transmembrane helix</keyword>
<keyword evidence="3" id="KW-0813">Transport</keyword>
<reference evidence="8" key="1">
    <citation type="submission" date="2019-10" db="EMBL/GenBank/DDBJ databases">
        <authorList>
            <consortium name="DOE Joint Genome Institute"/>
            <person name="Kuo A."/>
            <person name="Miyauchi S."/>
            <person name="Kiss E."/>
            <person name="Drula E."/>
            <person name="Kohler A."/>
            <person name="Sanchez-Garcia M."/>
            <person name="Andreopoulos B."/>
            <person name="Barry K.W."/>
            <person name="Bonito G."/>
            <person name="Buee M."/>
            <person name="Carver A."/>
            <person name="Chen C."/>
            <person name="Cichocki N."/>
            <person name="Clum A."/>
            <person name="Culley D."/>
            <person name="Crous P.W."/>
            <person name="Fauchery L."/>
            <person name="Girlanda M."/>
            <person name="Hayes R."/>
            <person name="Keri Z."/>
            <person name="LaButti K."/>
            <person name="Lipzen A."/>
            <person name="Lombard V."/>
            <person name="Magnuson J."/>
            <person name="Maillard F."/>
            <person name="Morin E."/>
            <person name="Murat C."/>
            <person name="Nolan M."/>
            <person name="Ohm R."/>
            <person name="Pangilinan J."/>
            <person name="Pereira M."/>
            <person name="Perotto S."/>
            <person name="Peter M."/>
            <person name="Riley R."/>
            <person name="Sitrit Y."/>
            <person name="Stielow B."/>
            <person name="Szollosi G."/>
            <person name="Zifcakova L."/>
            <person name="Stursova M."/>
            <person name="Spatafora J.W."/>
            <person name="Tedersoo L."/>
            <person name="Vaario L.-M."/>
            <person name="Yamada A."/>
            <person name="Yan M."/>
            <person name="Wang P."/>
            <person name="Xu J."/>
            <person name="Bruns T."/>
            <person name="Baldrian P."/>
            <person name="Vilgalys R."/>
            <person name="Henrissat B."/>
            <person name="Grigoriev I.V."/>
            <person name="Hibbett D."/>
            <person name="Nagy L.G."/>
            <person name="Martin F.M."/>
        </authorList>
    </citation>
    <scope>NUCLEOTIDE SEQUENCE</scope>
    <source>
        <strain evidence="8">Prilba</strain>
    </source>
</reference>
<organism evidence="8 9">
    <name type="scientific">Russula ochroleuca</name>
    <dbReference type="NCBI Taxonomy" id="152965"/>
    <lineage>
        <taxon>Eukaryota</taxon>
        <taxon>Fungi</taxon>
        <taxon>Dikarya</taxon>
        <taxon>Basidiomycota</taxon>
        <taxon>Agaricomycotina</taxon>
        <taxon>Agaricomycetes</taxon>
        <taxon>Russulales</taxon>
        <taxon>Russulaceae</taxon>
        <taxon>Russula</taxon>
    </lineage>
</organism>
<dbReference type="InterPro" id="IPR002259">
    <property type="entry name" value="Eqnu_transpt"/>
</dbReference>
<gene>
    <name evidence="8" type="ORF">DFH94DRAFT_624752</name>
</gene>
<feature type="transmembrane region" description="Helical" evidence="7">
    <location>
        <begin position="371"/>
        <end position="387"/>
    </location>
</feature>
<dbReference type="GO" id="GO:0005886">
    <property type="term" value="C:plasma membrane"/>
    <property type="evidence" value="ECO:0007669"/>
    <property type="project" value="TreeGrafter"/>
</dbReference>
<feature type="transmembrane region" description="Helical" evidence="7">
    <location>
        <begin position="303"/>
        <end position="327"/>
    </location>
</feature>
<evidence type="ECO:0000256" key="2">
    <source>
        <dbReference type="ARBA" id="ARBA00007965"/>
    </source>
</evidence>
<name>A0A9P5N378_9AGAM</name>
<evidence type="ECO:0000256" key="5">
    <source>
        <dbReference type="ARBA" id="ARBA00022989"/>
    </source>
</evidence>
<dbReference type="GO" id="GO:0000329">
    <property type="term" value="C:fungal-type vacuole membrane"/>
    <property type="evidence" value="ECO:0007669"/>
    <property type="project" value="TreeGrafter"/>
</dbReference>
<feature type="transmembrane region" description="Helical" evidence="7">
    <location>
        <begin position="224"/>
        <end position="242"/>
    </location>
</feature>
<dbReference type="GO" id="GO:0034257">
    <property type="term" value="F:nicotinamide riboside transmembrane transporter activity"/>
    <property type="evidence" value="ECO:0007669"/>
    <property type="project" value="TreeGrafter"/>
</dbReference>
<dbReference type="OrthoDB" id="10261753at2759"/>
<comment type="caution">
    <text evidence="8">The sequence shown here is derived from an EMBL/GenBank/DDBJ whole genome shotgun (WGS) entry which is preliminary data.</text>
</comment>
<feature type="transmembrane region" description="Helical" evidence="7">
    <location>
        <begin position="186"/>
        <end position="204"/>
    </location>
</feature>
<dbReference type="Pfam" id="PF01733">
    <property type="entry name" value="Nucleoside_tran"/>
    <property type="match status" value="1"/>
</dbReference>
<evidence type="ECO:0000256" key="3">
    <source>
        <dbReference type="ARBA" id="ARBA00022448"/>
    </source>
</evidence>
<protein>
    <submittedName>
        <fullName evidence="8">Nucleoside transporter-domain-containing protein</fullName>
    </submittedName>
</protein>
<evidence type="ECO:0000256" key="4">
    <source>
        <dbReference type="ARBA" id="ARBA00022692"/>
    </source>
</evidence>
<comment type="subcellular location">
    <subcellularLocation>
        <location evidence="1">Membrane</location>
        <topology evidence="1">Multi-pass membrane protein</topology>
    </subcellularLocation>
</comment>
<feature type="transmembrane region" description="Helical" evidence="7">
    <location>
        <begin position="333"/>
        <end position="350"/>
    </location>
</feature>